<dbReference type="GO" id="GO:0004497">
    <property type="term" value="F:monooxygenase activity"/>
    <property type="evidence" value="ECO:0007669"/>
    <property type="project" value="UniProtKB-KW"/>
</dbReference>
<dbReference type="GO" id="GO:0005506">
    <property type="term" value="F:iron ion binding"/>
    <property type="evidence" value="ECO:0007669"/>
    <property type="project" value="InterPro"/>
</dbReference>
<comment type="similarity">
    <text evidence="3 10">Belongs to the cytochrome P450 family.</text>
</comment>
<accession>A0A5C3M9A6</accession>
<evidence type="ECO:0000256" key="5">
    <source>
        <dbReference type="ARBA" id="ARBA00022723"/>
    </source>
</evidence>
<dbReference type="PANTHER" id="PTHR46300">
    <property type="entry name" value="P450, PUTATIVE (EUROFUNG)-RELATED-RELATED"/>
    <property type="match status" value="1"/>
</dbReference>
<reference evidence="11 12" key="1">
    <citation type="journal article" date="2019" name="Nat. Ecol. Evol.">
        <title>Megaphylogeny resolves global patterns of mushroom evolution.</title>
        <authorList>
            <person name="Varga T."/>
            <person name="Krizsan K."/>
            <person name="Foldi C."/>
            <person name="Dima B."/>
            <person name="Sanchez-Garcia M."/>
            <person name="Sanchez-Ramirez S."/>
            <person name="Szollosi G.J."/>
            <person name="Szarkandi J.G."/>
            <person name="Papp V."/>
            <person name="Albert L."/>
            <person name="Andreopoulos W."/>
            <person name="Angelini C."/>
            <person name="Antonin V."/>
            <person name="Barry K.W."/>
            <person name="Bougher N.L."/>
            <person name="Buchanan P."/>
            <person name="Buyck B."/>
            <person name="Bense V."/>
            <person name="Catcheside P."/>
            <person name="Chovatia M."/>
            <person name="Cooper J."/>
            <person name="Damon W."/>
            <person name="Desjardin D."/>
            <person name="Finy P."/>
            <person name="Geml J."/>
            <person name="Haridas S."/>
            <person name="Hughes K."/>
            <person name="Justo A."/>
            <person name="Karasinski D."/>
            <person name="Kautmanova I."/>
            <person name="Kiss B."/>
            <person name="Kocsube S."/>
            <person name="Kotiranta H."/>
            <person name="LaButti K.M."/>
            <person name="Lechner B.E."/>
            <person name="Liimatainen K."/>
            <person name="Lipzen A."/>
            <person name="Lukacs Z."/>
            <person name="Mihaltcheva S."/>
            <person name="Morgado L.N."/>
            <person name="Niskanen T."/>
            <person name="Noordeloos M.E."/>
            <person name="Ohm R.A."/>
            <person name="Ortiz-Santana B."/>
            <person name="Ovrebo C."/>
            <person name="Racz N."/>
            <person name="Riley R."/>
            <person name="Savchenko A."/>
            <person name="Shiryaev A."/>
            <person name="Soop K."/>
            <person name="Spirin V."/>
            <person name="Szebenyi C."/>
            <person name="Tomsovsky M."/>
            <person name="Tulloss R.E."/>
            <person name="Uehling J."/>
            <person name="Grigoriev I.V."/>
            <person name="Vagvolgyi C."/>
            <person name="Papp T."/>
            <person name="Martin F.M."/>
            <person name="Miettinen O."/>
            <person name="Hibbett D.S."/>
            <person name="Nagy L.G."/>
        </authorList>
    </citation>
    <scope>NUCLEOTIDE SEQUENCE [LARGE SCALE GENOMIC DNA]</scope>
    <source>
        <strain evidence="11 12">CBS 166.37</strain>
    </source>
</reference>
<dbReference type="EMBL" id="ML213595">
    <property type="protein sequence ID" value="TFK41265.1"/>
    <property type="molecule type" value="Genomic_DNA"/>
</dbReference>
<comment type="cofactor">
    <cofactor evidence="1 9">
        <name>heme</name>
        <dbReference type="ChEBI" id="CHEBI:30413"/>
    </cofactor>
</comment>
<protein>
    <submittedName>
        <fullName evidence="11">Cytochrome P450</fullName>
    </submittedName>
</protein>
<dbReference type="PRINTS" id="PR00463">
    <property type="entry name" value="EP450I"/>
</dbReference>
<keyword evidence="6 10" id="KW-0560">Oxidoreductase</keyword>
<organism evidence="11 12">
    <name type="scientific">Crucibulum laeve</name>
    <dbReference type="NCBI Taxonomy" id="68775"/>
    <lineage>
        <taxon>Eukaryota</taxon>
        <taxon>Fungi</taxon>
        <taxon>Dikarya</taxon>
        <taxon>Basidiomycota</taxon>
        <taxon>Agaricomycotina</taxon>
        <taxon>Agaricomycetes</taxon>
        <taxon>Agaricomycetidae</taxon>
        <taxon>Agaricales</taxon>
        <taxon>Agaricineae</taxon>
        <taxon>Nidulariaceae</taxon>
        <taxon>Crucibulum</taxon>
    </lineage>
</organism>
<comment type="pathway">
    <text evidence="2">Secondary metabolite biosynthesis.</text>
</comment>
<dbReference type="CDD" id="cd11065">
    <property type="entry name" value="CYP64-like"/>
    <property type="match status" value="1"/>
</dbReference>
<keyword evidence="8 10" id="KW-0503">Monooxygenase</keyword>
<dbReference type="InterPro" id="IPR002401">
    <property type="entry name" value="Cyt_P450_E_grp-I"/>
</dbReference>
<evidence type="ECO:0000256" key="8">
    <source>
        <dbReference type="ARBA" id="ARBA00023033"/>
    </source>
</evidence>
<dbReference type="Proteomes" id="UP000308652">
    <property type="component" value="Unassembled WGS sequence"/>
</dbReference>
<sequence>MSLQASVFYTALLVSLVYWRWRSYKRRRGLPLPPGPKGWPIIGNVYDIPHDHAWLTYAQWGKTFGDIIYMDVFGTETIVLNSLQAAIELLEKRSANYTDRPDMIMANDLMEWGWDFAHMRHSEWWRRHRKTFHQYFQPRAITSFQPVQEAATFTLLNQFLDSPSRFAAHVRQHSGSVVLKLVYGYDVKAEDDYYVALADEAIHGLGQAVHAGSFYVDFLPILRHVPAWVPGAGFQLQAKIWAKSSHALRDTPFNVVKKEISQGIAIPSFVTENLEKMDSSDNVQEGQEEIIKNCAGISYLAGSDTTVSVILTWILAMMHNPAIQAKAYAELESIVGNSRFPCFDDRSKLPYLEAVLSETLRWNPVTPLGSLNFYGVYIPFADQYRTALPHRAIAEDVYEGYYIPAGATVTPNTWAIFHDEALYPEPFKFKPERFLPEDSKHMPPDPAVSGAFGFGRRICPGRHLAVNSAWIAIASILSTFEIRKPVDATGKEVDIPIEYTDGLVSHPVPFHPRLLPRSQAAVNLIRAAKDDSFAA</sequence>
<proteinExistence type="inferred from homology"/>
<evidence type="ECO:0000256" key="10">
    <source>
        <dbReference type="RuleBase" id="RU000461"/>
    </source>
</evidence>
<evidence type="ECO:0000256" key="4">
    <source>
        <dbReference type="ARBA" id="ARBA00022617"/>
    </source>
</evidence>
<feature type="binding site" description="axial binding residue" evidence="9">
    <location>
        <position position="459"/>
    </location>
    <ligand>
        <name>heme</name>
        <dbReference type="ChEBI" id="CHEBI:30413"/>
    </ligand>
    <ligandPart>
        <name>Fe</name>
        <dbReference type="ChEBI" id="CHEBI:18248"/>
    </ligandPart>
</feature>
<dbReference type="InterPro" id="IPR050364">
    <property type="entry name" value="Cytochrome_P450_fung"/>
</dbReference>
<dbReference type="InterPro" id="IPR017972">
    <property type="entry name" value="Cyt_P450_CS"/>
</dbReference>
<evidence type="ECO:0000313" key="11">
    <source>
        <dbReference type="EMBL" id="TFK41265.1"/>
    </source>
</evidence>
<keyword evidence="4 9" id="KW-0349">Heme</keyword>
<evidence type="ECO:0000256" key="2">
    <source>
        <dbReference type="ARBA" id="ARBA00005179"/>
    </source>
</evidence>
<evidence type="ECO:0000256" key="1">
    <source>
        <dbReference type="ARBA" id="ARBA00001971"/>
    </source>
</evidence>
<dbReference type="AlphaFoldDB" id="A0A5C3M9A6"/>
<evidence type="ECO:0000256" key="7">
    <source>
        <dbReference type="ARBA" id="ARBA00023004"/>
    </source>
</evidence>
<dbReference type="OrthoDB" id="2789670at2759"/>
<dbReference type="PROSITE" id="PS00086">
    <property type="entry name" value="CYTOCHROME_P450"/>
    <property type="match status" value="1"/>
</dbReference>
<keyword evidence="7 9" id="KW-0408">Iron</keyword>
<dbReference type="GO" id="GO:0016705">
    <property type="term" value="F:oxidoreductase activity, acting on paired donors, with incorporation or reduction of molecular oxygen"/>
    <property type="evidence" value="ECO:0007669"/>
    <property type="project" value="InterPro"/>
</dbReference>
<dbReference type="Pfam" id="PF00067">
    <property type="entry name" value="p450"/>
    <property type="match status" value="2"/>
</dbReference>
<keyword evidence="12" id="KW-1185">Reference proteome</keyword>
<dbReference type="PRINTS" id="PR00385">
    <property type="entry name" value="P450"/>
</dbReference>
<dbReference type="PANTHER" id="PTHR46300:SF7">
    <property type="entry name" value="P450, PUTATIVE (EUROFUNG)-RELATED"/>
    <property type="match status" value="1"/>
</dbReference>
<evidence type="ECO:0000256" key="9">
    <source>
        <dbReference type="PIRSR" id="PIRSR602401-1"/>
    </source>
</evidence>
<evidence type="ECO:0000256" key="6">
    <source>
        <dbReference type="ARBA" id="ARBA00023002"/>
    </source>
</evidence>
<evidence type="ECO:0000313" key="12">
    <source>
        <dbReference type="Proteomes" id="UP000308652"/>
    </source>
</evidence>
<name>A0A5C3M9A6_9AGAR</name>
<dbReference type="SUPFAM" id="SSF48264">
    <property type="entry name" value="Cytochrome P450"/>
    <property type="match status" value="1"/>
</dbReference>
<dbReference type="GO" id="GO:0020037">
    <property type="term" value="F:heme binding"/>
    <property type="evidence" value="ECO:0007669"/>
    <property type="project" value="InterPro"/>
</dbReference>
<dbReference type="InterPro" id="IPR036396">
    <property type="entry name" value="Cyt_P450_sf"/>
</dbReference>
<gene>
    <name evidence="11" type="ORF">BDQ12DRAFT_768164</name>
</gene>
<evidence type="ECO:0000256" key="3">
    <source>
        <dbReference type="ARBA" id="ARBA00010617"/>
    </source>
</evidence>
<dbReference type="Gene3D" id="1.10.630.10">
    <property type="entry name" value="Cytochrome P450"/>
    <property type="match status" value="1"/>
</dbReference>
<keyword evidence="5 9" id="KW-0479">Metal-binding</keyword>
<dbReference type="STRING" id="68775.A0A5C3M9A6"/>
<dbReference type="InterPro" id="IPR001128">
    <property type="entry name" value="Cyt_P450"/>
</dbReference>